<dbReference type="Proteomes" id="UP000276133">
    <property type="component" value="Unassembled WGS sequence"/>
</dbReference>
<gene>
    <name evidence="1" type="ORF">BpHYR1_018927</name>
</gene>
<sequence length="59" mass="7120">MLLFKKFDFHSYILVRNFYLGRTYPSHFLRSLAKKKDTTLLNISNNVVHYQINIKMIDL</sequence>
<evidence type="ECO:0000313" key="2">
    <source>
        <dbReference type="Proteomes" id="UP000276133"/>
    </source>
</evidence>
<keyword evidence="2" id="KW-1185">Reference proteome</keyword>
<reference evidence="1 2" key="1">
    <citation type="journal article" date="2018" name="Sci. Rep.">
        <title>Genomic signatures of local adaptation to the degree of environmental predictability in rotifers.</title>
        <authorList>
            <person name="Franch-Gras L."/>
            <person name="Hahn C."/>
            <person name="Garcia-Roger E.M."/>
            <person name="Carmona M.J."/>
            <person name="Serra M."/>
            <person name="Gomez A."/>
        </authorList>
    </citation>
    <scope>NUCLEOTIDE SEQUENCE [LARGE SCALE GENOMIC DNA]</scope>
    <source>
        <strain evidence="1">HYR1</strain>
    </source>
</reference>
<name>A0A3M7S6Y1_BRAPC</name>
<dbReference type="AlphaFoldDB" id="A0A3M7S6Y1"/>
<protein>
    <submittedName>
        <fullName evidence="1">Uncharacterized protein</fullName>
    </submittedName>
</protein>
<evidence type="ECO:0000313" key="1">
    <source>
        <dbReference type="EMBL" id="RNA31556.1"/>
    </source>
</evidence>
<dbReference type="EMBL" id="REGN01001929">
    <property type="protein sequence ID" value="RNA31556.1"/>
    <property type="molecule type" value="Genomic_DNA"/>
</dbReference>
<proteinExistence type="predicted"/>
<organism evidence="1 2">
    <name type="scientific">Brachionus plicatilis</name>
    <name type="common">Marine rotifer</name>
    <name type="synonym">Brachionus muelleri</name>
    <dbReference type="NCBI Taxonomy" id="10195"/>
    <lineage>
        <taxon>Eukaryota</taxon>
        <taxon>Metazoa</taxon>
        <taxon>Spiralia</taxon>
        <taxon>Gnathifera</taxon>
        <taxon>Rotifera</taxon>
        <taxon>Eurotatoria</taxon>
        <taxon>Monogononta</taxon>
        <taxon>Pseudotrocha</taxon>
        <taxon>Ploima</taxon>
        <taxon>Brachionidae</taxon>
        <taxon>Brachionus</taxon>
    </lineage>
</organism>
<accession>A0A3M7S6Y1</accession>
<comment type="caution">
    <text evidence="1">The sequence shown here is derived from an EMBL/GenBank/DDBJ whole genome shotgun (WGS) entry which is preliminary data.</text>
</comment>